<comment type="subcellular location">
    <subcellularLocation>
        <location evidence="1">Cytoplasm</location>
        <location evidence="1">Cytoskeleton</location>
        <location evidence="1">Cilium basal body</location>
    </subcellularLocation>
    <subcellularLocation>
        <location evidence="3">Cytoplasm</location>
        <location evidence="3">Cytoskeleton</location>
        <location evidence="3">Microtubule organizing center</location>
        <location evidence="3">Centrosome</location>
    </subcellularLocation>
    <subcellularLocation>
        <location evidence="4">Mitochondrion intermembrane space</location>
    </subcellularLocation>
    <subcellularLocation>
        <location evidence="2">Nucleus</location>
    </subcellularLocation>
</comment>
<keyword evidence="11" id="KW-0539">Nucleus</keyword>
<organism evidence="14 15">
    <name type="scientific">Tritrichomonas musculus</name>
    <dbReference type="NCBI Taxonomy" id="1915356"/>
    <lineage>
        <taxon>Eukaryota</taxon>
        <taxon>Metamonada</taxon>
        <taxon>Parabasalia</taxon>
        <taxon>Tritrichomonadida</taxon>
        <taxon>Tritrichomonadidae</taxon>
        <taxon>Tritrichomonas</taxon>
    </lineage>
</organism>
<evidence type="ECO:0000256" key="1">
    <source>
        <dbReference type="ARBA" id="ARBA00004120"/>
    </source>
</evidence>
<evidence type="ECO:0000256" key="12">
    <source>
        <dbReference type="ARBA" id="ARBA00023273"/>
    </source>
</evidence>
<feature type="domain" description="BART" evidence="13">
    <location>
        <begin position="25"/>
        <end position="139"/>
    </location>
</feature>
<dbReference type="InterPro" id="IPR023379">
    <property type="entry name" value="BART_dom"/>
</dbReference>
<reference evidence="14 15" key="1">
    <citation type="submission" date="2024-04" db="EMBL/GenBank/DDBJ databases">
        <title>Tritrichomonas musculus Genome.</title>
        <authorList>
            <person name="Alves-Ferreira E."/>
            <person name="Grigg M."/>
            <person name="Lorenzi H."/>
            <person name="Galac M."/>
        </authorList>
    </citation>
    <scope>NUCLEOTIDE SEQUENCE [LARGE SCALE GENOMIC DNA]</scope>
    <source>
        <strain evidence="14 15">EAF2021</strain>
    </source>
</reference>
<evidence type="ECO:0000256" key="8">
    <source>
        <dbReference type="ARBA" id="ARBA00023069"/>
    </source>
</evidence>
<evidence type="ECO:0000313" key="15">
    <source>
        <dbReference type="Proteomes" id="UP001470230"/>
    </source>
</evidence>
<dbReference type="EMBL" id="JAPFFF010000003">
    <property type="protein sequence ID" value="KAK8894195.1"/>
    <property type="molecule type" value="Genomic_DNA"/>
</dbReference>
<dbReference type="InterPro" id="IPR038849">
    <property type="entry name" value="ARL2BP"/>
</dbReference>
<dbReference type="PANTHER" id="PTHR15487">
    <property type="entry name" value="ADP-RIBOSYLATION FACTOR-LIKE PROTEIN 2-BINDING PROTEIN"/>
    <property type="match status" value="1"/>
</dbReference>
<dbReference type="Gene3D" id="1.20.1520.10">
    <property type="entry name" value="ADP-ribosylation factor-like 2-binding protein, domain"/>
    <property type="match status" value="1"/>
</dbReference>
<evidence type="ECO:0000256" key="10">
    <source>
        <dbReference type="ARBA" id="ARBA00023212"/>
    </source>
</evidence>
<name>A0ABR2KST5_9EUKA</name>
<evidence type="ECO:0000256" key="6">
    <source>
        <dbReference type="ARBA" id="ARBA00014849"/>
    </source>
</evidence>
<evidence type="ECO:0000256" key="9">
    <source>
        <dbReference type="ARBA" id="ARBA00023128"/>
    </source>
</evidence>
<keyword evidence="10" id="KW-0206">Cytoskeleton</keyword>
<evidence type="ECO:0000256" key="3">
    <source>
        <dbReference type="ARBA" id="ARBA00004300"/>
    </source>
</evidence>
<keyword evidence="12" id="KW-0966">Cell projection</keyword>
<keyword evidence="9" id="KW-0496">Mitochondrion</keyword>
<proteinExistence type="inferred from homology"/>
<evidence type="ECO:0000313" key="14">
    <source>
        <dbReference type="EMBL" id="KAK8894195.1"/>
    </source>
</evidence>
<dbReference type="Proteomes" id="UP001470230">
    <property type="component" value="Unassembled WGS sequence"/>
</dbReference>
<accession>A0ABR2KST5</accession>
<protein>
    <recommendedName>
        <fullName evidence="6">ADP-ribosylation factor-like protein 2-binding protein</fullName>
    </recommendedName>
</protein>
<evidence type="ECO:0000256" key="2">
    <source>
        <dbReference type="ARBA" id="ARBA00004123"/>
    </source>
</evidence>
<keyword evidence="15" id="KW-1185">Reference proteome</keyword>
<evidence type="ECO:0000259" key="13">
    <source>
        <dbReference type="Pfam" id="PF11527"/>
    </source>
</evidence>
<sequence>MASEEYVDEILCSNEVDKSKLSRIDLILETLQEAIQSEEFSACQDEFADKNCQKFTEDGDLPPECMQLYNQYVSIIEDHLVKKVEEVVPNFDFEELIPLIQKNKDSDDFRYSDVFEFLNAALDFNEFRKLMASYNKGKDLSLAVTTTELHDL</sequence>
<keyword evidence="7" id="KW-0963">Cytoplasm</keyword>
<evidence type="ECO:0000256" key="4">
    <source>
        <dbReference type="ARBA" id="ARBA00004569"/>
    </source>
</evidence>
<evidence type="ECO:0000256" key="11">
    <source>
        <dbReference type="ARBA" id="ARBA00023242"/>
    </source>
</evidence>
<evidence type="ECO:0000256" key="7">
    <source>
        <dbReference type="ARBA" id="ARBA00022490"/>
    </source>
</evidence>
<keyword evidence="8" id="KW-0969">Cilium</keyword>
<gene>
    <name evidence="14" type="ORF">M9Y10_022628</name>
</gene>
<dbReference type="InterPro" id="IPR042541">
    <property type="entry name" value="BART_sf"/>
</dbReference>
<comment type="similarity">
    <text evidence="5">Belongs to the ARL2BP family.</text>
</comment>
<evidence type="ECO:0000256" key="5">
    <source>
        <dbReference type="ARBA" id="ARBA00009880"/>
    </source>
</evidence>
<comment type="caution">
    <text evidence="14">The sequence shown here is derived from an EMBL/GenBank/DDBJ whole genome shotgun (WGS) entry which is preliminary data.</text>
</comment>
<dbReference type="PANTHER" id="PTHR15487:SF4">
    <property type="entry name" value="ADP-RIBOSYLATION FACTOR-LIKE PROTEIN 2-BINDING PROTEIN"/>
    <property type="match status" value="1"/>
</dbReference>
<dbReference type="Pfam" id="PF11527">
    <property type="entry name" value="ARL2_Bind_BART"/>
    <property type="match status" value="1"/>
</dbReference>